<keyword evidence="3" id="KW-0238">DNA-binding</keyword>
<dbReference type="GO" id="GO:0003677">
    <property type="term" value="F:DNA binding"/>
    <property type="evidence" value="ECO:0007669"/>
    <property type="project" value="UniProtKB-KW"/>
</dbReference>
<evidence type="ECO:0000256" key="5">
    <source>
        <dbReference type="ARBA" id="ARBA00054626"/>
    </source>
</evidence>
<dbReference type="SUPFAM" id="SSF46785">
    <property type="entry name" value="Winged helix' DNA-binding domain"/>
    <property type="match status" value="1"/>
</dbReference>
<dbReference type="PANTHER" id="PTHR30346">
    <property type="entry name" value="TRANSCRIPTIONAL DUAL REGULATOR HCAR-RELATED"/>
    <property type="match status" value="1"/>
</dbReference>
<dbReference type="PROSITE" id="PS50931">
    <property type="entry name" value="HTH_LYSR"/>
    <property type="match status" value="1"/>
</dbReference>
<dbReference type="PANTHER" id="PTHR30346:SF28">
    <property type="entry name" value="HTH-TYPE TRANSCRIPTIONAL REGULATOR CYNR"/>
    <property type="match status" value="1"/>
</dbReference>
<name>A0A179BPD2_RHILE</name>
<accession>A0A179BPD2</accession>
<comment type="caution">
    <text evidence="9">The sequence shown here is derived from an EMBL/GenBank/DDBJ whole genome shotgun (WGS) entry which is preliminary data.</text>
</comment>
<dbReference type="Pfam" id="PF00126">
    <property type="entry name" value="HTH_1"/>
    <property type="match status" value="1"/>
</dbReference>
<evidence type="ECO:0000256" key="6">
    <source>
        <dbReference type="ARBA" id="ARBA00067332"/>
    </source>
</evidence>
<dbReference type="Gene3D" id="1.10.10.10">
    <property type="entry name" value="Winged helix-like DNA-binding domain superfamily/Winged helix DNA-binding domain"/>
    <property type="match status" value="1"/>
</dbReference>
<feature type="domain" description="HTH lysR-type" evidence="8">
    <location>
        <begin position="1"/>
        <end position="58"/>
    </location>
</feature>
<gene>
    <name evidence="9" type="ORF">A4U53_25130</name>
</gene>
<dbReference type="InterPro" id="IPR005119">
    <property type="entry name" value="LysR_subst-bd"/>
</dbReference>
<dbReference type="CDD" id="cd08427">
    <property type="entry name" value="PBP2_LTTR_like_2"/>
    <property type="match status" value="1"/>
</dbReference>
<protein>
    <recommendedName>
        <fullName evidence="6">HTH-type transcriptional regulator TtuA</fullName>
    </recommendedName>
    <alternativeName>
        <fullName evidence="7">Tartrate utilization transcriptional regulator</fullName>
    </alternativeName>
</protein>
<comment type="function">
    <text evidence="5">Transcriptional regulator of the ttuABCDE tartrate utilization operon.</text>
</comment>
<dbReference type="EMBL" id="LWBS01000294">
    <property type="protein sequence ID" value="OAP93160.1"/>
    <property type="molecule type" value="Genomic_DNA"/>
</dbReference>
<dbReference type="FunFam" id="1.10.10.10:FF:000001">
    <property type="entry name" value="LysR family transcriptional regulator"/>
    <property type="match status" value="1"/>
</dbReference>
<dbReference type="InterPro" id="IPR036388">
    <property type="entry name" value="WH-like_DNA-bd_sf"/>
</dbReference>
<evidence type="ECO:0000256" key="3">
    <source>
        <dbReference type="ARBA" id="ARBA00023125"/>
    </source>
</evidence>
<keyword evidence="2" id="KW-0805">Transcription regulation</keyword>
<comment type="similarity">
    <text evidence="1">Belongs to the LysR transcriptional regulatory family.</text>
</comment>
<reference evidence="9" key="1">
    <citation type="submission" date="2016-04" db="EMBL/GenBank/DDBJ databases">
        <title>Fast-growing isolate from the root nodules of Vavilovia formosa.</title>
        <authorList>
            <person name="Kimeklis A."/>
            <person name="Safronova V."/>
            <person name="Belimov A."/>
            <person name="Andronov E."/>
        </authorList>
    </citation>
    <scope>NUCLEOTIDE SEQUENCE [LARGE SCALE GENOMIC DNA]</scope>
    <source>
        <strain evidence="9">Vaf-46</strain>
    </source>
</reference>
<dbReference type="GO" id="GO:0003700">
    <property type="term" value="F:DNA-binding transcription factor activity"/>
    <property type="evidence" value="ECO:0007669"/>
    <property type="project" value="InterPro"/>
</dbReference>
<dbReference type="eggNOG" id="COG0583">
    <property type="taxonomic scope" value="Bacteria"/>
</dbReference>
<dbReference type="Pfam" id="PF03466">
    <property type="entry name" value="LysR_substrate"/>
    <property type="match status" value="1"/>
</dbReference>
<evidence type="ECO:0000259" key="8">
    <source>
        <dbReference type="PROSITE" id="PS50931"/>
    </source>
</evidence>
<evidence type="ECO:0000256" key="4">
    <source>
        <dbReference type="ARBA" id="ARBA00023163"/>
    </source>
</evidence>
<dbReference type="PRINTS" id="PR00039">
    <property type="entry name" value="HTHLYSR"/>
</dbReference>
<keyword evidence="4" id="KW-0804">Transcription</keyword>
<dbReference type="GO" id="GO:0032993">
    <property type="term" value="C:protein-DNA complex"/>
    <property type="evidence" value="ECO:0007669"/>
    <property type="project" value="TreeGrafter"/>
</dbReference>
<dbReference type="SUPFAM" id="SSF53850">
    <property type="entry name" value="Periplasmic binding protein-like II"/>
    <property type="match status" value="1"/>
</dbReference>
<dbReference type="InterPro" id="IPR036390">
    <property type="entry name" value="WH_DNA-bd_sf"/>
</dbReference>
<dbReference type="AlphaFoldDB" id="A0A179BPD2"/>
<organism evidence="9">
    <name type="scientific">Rhizobium leguminosarum</name>
    <dbReference type="NCBI Taxonomy" id="384"/>
    <lineage>
        <taxon>Bacteria</taxon>
        <taxon>Pseudomonadati</taxon>
        <taxon>Pseudomonadota</taxon>
        <taxon>Alphaproteobacteria</taxon>
        <taxon>Hyphomicrobiales</taxon>
        <taxon>Rhizobiaceae</taxon>
        <taxon>Rhizobium/Agrobacterium group</taxon>
        <taxon>Rhizobium</taxon>
    </lineage>
</organism>
<evidence type="ECO:0000256" key="7">
    <source>
        <dbReference type="ARBA" id="ARBA00083243"/>
    </source>
</evidence>
<dbReference type="InterPro" id="IPR000847">
    <property type="entry name" value="LysR_HTH_N"/>
</dbReference>
<evidence type="ECO:0000256" key="1">
    <source>
        <dbReference type="ARBA" id="ARBA00009437"/>
    </source>
</evidence>
<evidence type="ECO:0000256" key="2">
    <source>
        <dbReference type="ARBA" id="ARBA00023015"/>
    </source>
</evidence>
<proteinExistence type="inferred from homology"/>
<sequence length="290" mass="31828">MDTRFLETFIVVAERHSLAEAAQRLNLTPAAVAQRIRALEAELGVRLLVRSGRVMRPTEAGFAILERCRDLVRATRDLKAMAGTATISGEMRIGAINTALTGLVPGVLHRLAQDYPLIEIFLKPGASMDLYAEVLNGALDAAFIIEPRFPMQKTLTFNKLRQEPLVLIAPRDCEGADPLELLQTLPLIRYDRNQWGGHIADEYLREIGIRPVERYELDALEAIAVMVNRGLGISIVPDWAPPWPGGLDIVKLPLPRSSAMRTVGIVVTRSSPRANLVAALLETSRAAMGA</sequence>
<evidence type="ECO:0000313" key="9">
    <source>
        <dbReference type="EMBL" id="OAP93160.1"/>
    </source>
</evidence>
<dbReference type="Gene3D" id="3.40.190.10">
    <property type="entry name" value="Periplasmic binding protein-like II"/>
    <property type="match status" value="2"/>
</dbReference>